<evidence type="ECO:0000256" key="8">
    <source>
        <dbReference type="SAM" id="MobiDB-lite"/>
    </source>
</evidence>
<dbReference type="GO" id="GO:0005886">
    <property type="term" value="C:plasma membrane"/>
    <property type="evidence" value="ECO:0007669"/>
    <property type="project" value="UniProtKB-SubCell"/>
</dbReference>
<keyword evidence="9" id="KW-1185">Reference proteome</keyword>
<comment type="function">
    <text evidence="7">Cell autonomous antagonist of the canonical Wnt signaling pathway.</text>
</comment>
<evidence type="ECO:0000256" key="6">
    <source>
        <dbReference type="ARBA" id="ARBA00023136"/>
    </source>
</evidence>
<evidence type="ECO:0000256" key="3">
    <source>
        <dbReference type="ARBA" id="ARBA00022490"/>
    </source>
</evidence>
<protein>
    <recommendedName>
        <fullName evidence="7">Protein naked cuticle homolog</fullName>
    </recommendedName>
</protein>
<gene>
    <name evidence="10" type="primary">LOC105905322</name>
</gene>
<evidence type="ECO:0000256" key="2">
    <source>
        <dbReference type="ARBA" id="ARBA00022475"/>
    </source>
</evidence>
<keyword evidence="5" id="KW-0479">Metal-binding</keyword>
<dbReference type="GO" id="GO:0090090">
    <property type="term" value="P:negative regulation of canonical Wnt signaling pathway"/>
    <property type="evidence" value="ECO:0007669"/>
    <property type="project" value="UniProtKB-ARBA"/>
</dbReference>
<dbReference type="GeneID" id="105905322"/>
<evidence type="ECO:0000256" key="1">
    <source>
        <dbReference type="ARBA" id="ARBA00007081"/>
    </source>
</evidence>
<proteinExistence type="inferred from homology"/>
<evidence type="ECO:0000313" key="10">
    <source>
        <dbReference type="RefSeq" id="XP_031442012.1"/>
    </source>
</evidence>
<name>A0A6P8H2Z5_CLUHA</name>
<organism evidence="9 10">
    <name type="scientific">Clupea harengus</name>
    <name type="common">Atlantic herring</name>
    <dbReference type="NCBI Taxonomy" id="7950"/>
    <lineage>
        <taxon>Eukaryota</taxon>
        <taxon>Metazoa</taxon>
        <taxon>Chordata</taxon>
        <taxon>Craniata</taxon>
        <taxon>Vertebrata</taxon>
        <taxon>Euteleostomi</taxon>
        <taxon>Actinopterygii</taxon>
        <taxon>Neopterygii</taxon>
        <taxon>Teleostei</taxon>
        <taxon>Clupei</taxon>
        <taxon>Clupeiformes</taxon>
        <taxon>Clupeoidei</taxon>
        <taxon>Clupeidae</taxon>
        <taxon>Clupea</taxon>
    </lineage>
</organism>
<dbReference type="InterPro" id="IPR040140">
    <property type="entry name" value="Nkd-like"/>
</dbReference>
<dbReference type="PANTHER" id="PTHR22611:SF1">
    <property type="entry name" value="PROTEIN NAKED CUTICLE HOMOLOG 2"/>
    <property type="match status" value="1"/>
</dbReference>
<keyword evidence="2 7" id="KW-1003">Cell membrane</keyword>
<evidence type="ECO:0000256" key="7">
    <source>
        <dbReference type="RuleBase" id="RU367060"/>
    </source>
</evidence>
<keyword evidence="6" id="KW-0472">Membrane</keyword>
<dbReference type="GO" id="GO:0046872">
    <property type="term" value="F:metal ion binding"/>
    <property type="evidence" value="ECO:0007669"/>
    <property type="project" value="UniProtKB-KW"/>
</dbReference>
<keyword evidence="4 7" id="KW-0879">Wnt signaling pathway</keyword>
<feature type="compositionally biased region" description="Basic and acidic residues" evidence="8">
    <location>
        <begin position="202"/>
        <end position="213"/>
    </location>
</feature>
<evidence type="ECO:0000256" key="4">
    <source>
        <dbReference type="ARBA" id="ARBA00022687"/>
    </source>
</evidence>
<reference evidence="10" key="1">
    <citation type="submission" date="2025-08" db="UniProtKB">
        <authorList>
            <consortium name="RefSeq"/>
        </authorList>
    </citation>
    <scope>IDENTIFICATION</scope>
</reference>
<feature type="region of interest" description="Disordered" evidence="8">
    <location>
        <begin position="362"/>
        <end position="382"/>
    </location>
</feature>
<evidence type="ECO:0000313" key="9">
    <source>
        <dbReference type="Proteomes" id="UP000515152"/>
    </source>
</evidence>
<dbReference type="GO" id="GO:0005737">
    <property type="term" value="C:cytoplasm"/>
    <property type="evidence" value="ECO:0007669"/>
    <property type="project" value="UniProtKB-SubCell"/>
</dbReference>
<comment type="similarity">
    <text evidence="1 7">Belongs to the NKD family.</text>
</comment>
<sequence length="382" mass="43550">MGKLQSKHAYKPRGNPEGGAYTARVSICRETAGYVNLHQSRTKRKQELCGREFERERSLAYACPLEEREMESNNHMPFQTNGTWGGHPCRDVGKNTDEMRSNMSVTGNQQEWLFKLYALDDSGKVTKEDMSSLMHTIYEVLEMSVRKSSLRCTTLQMKLSITPADRDRREDEDPVFEKILQGGGRRDRACGRRRFHECCGSSERRQQSVDENKKRRSPYRDLAGTENYICRFDADSPSSEPKQGNAPHSAPSTHHSQTDFCGCSLSFLRALKGRSQAPECTGSPFKSRKDVVHHPPIRCQSPQQQQQLPQLSYNRHLGGNRVIEDSSPPLRGLHGYPLQFGPDGVPPSPSALPSGVFMPVTQRHKHHHHHEHHHHHHHYYQA</sequence>
<dbReference type="RefSeq" id="XP_031442012.1">
    <property type="nucleotide sequence ID" value="XM_031586152.2"/>
</dbReference>
<feature type="region of interest" description="Disordered" evidence="8">
    <location>
        <begin position="232"/>
        <end position="255"/>
    </location>
</feature>
<dbReference type="OrthoDB" id="5953812at2759"/>
<dbReference type="AlphaFoldDB" id="A0A6P8H2Z5"/>
<accession>A0A6P8H2Z5</accession>
<dbReference type="PANTHER" id="PTHR22611">
    <property type="entry name" value="PROTEIN NAKED CUTICLE"/>
    <property type="match status" value="1"/>
</dbReference>
<feature type="region of interest" description="Disordered" evidence="8">
    <location>
        <begin position="201"/>
        <end position="220"/>
    </location>
</feature>
<evidence type="ECO:0000256" key="5">
    <source>
        <dbReference type="ARBA" id="ARBA00022723"/>
    </source>
</evidence>
<dbReference type="GO" id="GO:0016055">
    <property type="term" value="P:Wnt signaling pathway"/>
    <property type="evidence" value="ECO:0007669"/>
    <property type="project" value="UniProtKB-UniRule"/>
</dbReference>
<comment type="subcellular location">
    <subcellularLocation>
        <location evidence="7">Cell membrane</location>
    </subcellularLocation>
    <subcellularLocation>
        <location evidence="7">Cytoplasm</location>
    </subcellularLocation>
</comment>
<dbReference type="Proteomes" id="UP000515152">
    <property type="component" value="Chromosome 19"/>
</dbReference>
<keyword evidence="3" id="KW-0963">Cytoplasm</keyword>